<keyword evidence="8" id="KW-1185">Reference proteome</keyword>
<keyword evidence="5" id="KW-0029">Amino-acid transport</keyword>
<keyword evidence="4 7" id="KW-0067">ATP-binding</keyword>
<dbReference type="OrthoDB" id="9776369at2"/>
<accession>F8A822</accession>
<dbReference type="InterPro" id="IPR003593">
    <property type="entry name" value="AAA+_ATPase"/>
</dbReference>
<evidence type="ECO:0000256" key="2">
    <source>
        <dbReference type="ARBA" id="ARBA00022448"/>
    </source>
</evidence>
<dbReference type="HOGENOM" id="CLU_000604_1_2_0"/>
<evidence type="ECO:0000256" key="3">
    <source>
        <dbReference type="ARBA" id="ARBA00022741"/>
    </source>
</evidence>
<evidence type="ECO:0000256" key="1">
    <source>
        <dbReference type="ARBA" id="ARBA00005417"/>
    </source>
</evidence>
<evidence type="ECO:0000313" key="8">
    <source>
        <dbReference type="Proteomes" id="UP000006793"/>
    </source>
</evidence>
<evidence type="ECO:0000313" key="7">
    <source>
        <dbReference type="EMBL" id="AEH45015.1"/>
    </source>
</evidence>
<dbReference type="GO" id="GO:0005524">
    <property type="term" value="F:ATP binding"/>
    <property type="evidence" value="ECO:0007669"/>
    <property type="project" value="UniProtKB-KW"/>
</dbReference>
<evidence type="ECO:0000256" key="5">
    <source>
        <dbReference type="ARBA" id="ARBA00022970"/>
    </source>
</evidence>
<gene>
    <name evidence="7" type="ordered locus">Thein_1145</name>
</gene>
<protein>
    <submittedName>
        <fullName evidence="7">Urea ABC transporter, ATP-binding protein UrtE</fullName>
    </submittedName>
</protein>
<dbReference type="STRING" id="667014.Thein_1145"/>
<dbReference type="Proteomes" id="UP000006793">
    <property type="component" value="Chromosome"/>
</dbReference>
<keyword evidence="3" id="KW-0547">Nucleotide-binding</keyword>
<evidence type="ECO:0000256" key="4">
    <source>
        <dbReference type="ARBA" id="ARBA00022840"/>
    </source>
</evidence>
<dbReference type="PANTHER" id="PTHR43820:SF5">
    <property type="entry name" value="HIGH-AFFINITY BRANCHED-CHAIN AMINO ACID TRANSPORT ATP-BINDING PROTEIN"/>
    <property type="match status" value="1"/>
</dbReference>
<organism evidence="7 8">
    <name type="scientific">Thermodesulfatator indicus (strain DSM 15286 / JCM 11887 / CIR29812)</name>
    <dbReference type="NCBI Taxonomy" id="667014"/>
    <lineage>
        <taxon>Bacteria</taxon>
        <taxon>Pseudomonadati</taxon>
        <taxon>Thermodesulfobacteriota</taxon>
        <taxon>Thermodesulfobacteria</taxon>
        <taxon>Thermodesulfobacteriales</taxon>
        <taxon>Thermodesulfatatoraceae</taxon>
        <taxon>Thermodesulfatator</taxon>
    </lineage>
</organism>
<dbReference type="PATRIC" id="fig|667014.3.peg.1179"/>
<evidence type="ECO:0000259" key="6">
    <source>
        <dbReference type="PROSITE" id="PS50893"/>
    </source>
</evidence>
<dbReference type="PROSITE" id="PS50893">
    <property type="entry name" value="ABC_TRANSPORTER_2"/>
    <property type="match status" value="1"/>
</dbReference>
<keyword evidence="2" id="KW-0813">Transport</keyword>
<dbReference type="CDD" id="cd03224">
    <property type="entry name" value="ABC_TM1139_LivF_branched"/>
    <property type="match status" value="1"/>
</dbReference>
<feature type="domain" description="ABC transporter" evidence="6">
    <location>
        <begin position="2"/>
        <end position="227"/>
    </location>
</feature>
<dbReference type="Gene3D" id="3.40.50.300">
    <property type="entry name" value="P-loop containing nucleotide triphosphate hydrolases"/>
    <property type="match status" value="1"/>
</dbReference>
<dbReference type="SMART" id="SM00382">
    <property type="entry name" value="AAA"/>
    <property type="match status" value="1"/>
</dbReference>
<dbReference type="InterPro" id="IPR052156">
    <property type="entry name" value="BCAA_Transport_ATP-bd_LivF"/>
</dbReference>
<dbReference type="Pfam" id="PF00005">
    <property type="entry name" value="ABC_tran"/>
    <property type="match status" value="1"/>
</dbReference>
<dbReference type="PaxDb" id="667014-Thein_1145"/>
<dbReference type="NCBIfam" id="TIGR03410">
    <property type="entry name" value="urea_trans_UrtE"/>
    <property type="match status" value="1"/>
</dbReference>
<dbReference type="EMBL" id="CP002683">
    <property type="protein sequence ID" value="AEH45015.1"/>
    <property type="molecule type" value="Genomic_DNA"/>
</dbReference>
<dbReference type="eggNOG" id="COG0410">
    <property type="taxonomic scope" value="Bacteria"/>
</dbReference>
<comment type="similarity">
    <text evidence="1">Belongs to the ABC transporter superfamily.</text>
</comment>
<proteinExistence type="inferred from homology"/>
<dbReference type="KEGG" id="tid:Thein_1145"/>
<dbReference type="InterPro" id="IPR017780">
    <property type="entry name" value="ABC_transptr_urea_ATP-bd_UrtE"/>
</dbReference>
<dbReference type="InterPro" id="IPR027417">
    <property type="entry name" value="P-loop_NTPase"/>
</dbReference>
<dbReference type="InParanoid" id="F8A822"/>
<dbReference type="GO" id="GO:0016887">
    <property type="term" value="F:ATP hydrolysis activity"/>
    <property type="evidence" value="ECO:0007669"/>
    <property type="project" value="InterPro"/>
</dbReference>
<dbReference type="SUPFAM" id="SSF52540">
    <property type="entry name" value="P-loop containing nucleoside triphosphate hydrolases"/>
    <property type="match status" value="1"/>
</dbReference>
<dbReference type="GO" id="GO:0015658">
    <property type="term" value="F:branched-chain amino acid transmembrane transporter activity"/>
    <property type="evidence" value="ECO:0007669"/>
    <property type="project" value="TreeGrafter"/>
</dbReference>
<dbReference type="InterPro" id="IPR003439">
    <property type="entry name" value="ABC_transporter-like_ATP-bd"/>
</dbReference>
<dbReference type="PANTHER" id="PTHR43820">
    <property type="entry name" value="HIGH-AFFINITY BRANCHED-CHAIN AMINO ACID TRANSPORT ATP-BINDING PROTEIN LIVF"/>
    <property type="match status" value="1"/>
</dbReference>
<reference evidence="8" key="1">
    <citation type="submission" date="2011-04" db="EMBL/GenBank/DDBJ databases">
        <title>The complete genome of Thermodesulfatator indicus DSM 15286.</title>
        <authorList>
            <person name="Lucas S."/>
            <person name="Copeland A."/>
            <person name="Lapidus A."/>
            <person name="Bruce D."/>
            <person name="Goodwin L."/>
            <person name="Pitluck S."/>
            <person name="Peters L."/>
            <person name="Kyrpides N."/>
            <person name="Mavromatis K."/>
            <person name="Pagani I."/>
            <person name="Ivanova N."/>
            <person name="Saunders L."/>
            <person name="Detter J.C."/>
            <person name="Tapia R."/>
            <person name="Han C."/>
            <person name="Land M."/>
            <person name="Hauser L."/>
            <person name="Markowitz V."/>
            <person name="Cheng J.-F."/>
            <person name="Hugenholtz P."/>
            <person name="Woyke T."/>
            <person name="Wu D."/>
            <person name="Spring S."/>
            <person name="Schroeder M."/>
            <person name="Brambilla E."/>
            <person name="Klenk H.-P."/>
            <person name="Eisen J.A."/>
        </authorList>
    </citation>
    <scope>NUCLEOTIDE SEQUENCE [LARGE SCALE GENOMIC DNA]</scope>
    <source>
        <strain evidence="8">DSM 15286 / JCM 11887 / CIR29812</strain>
    </source>
</reference>
<name>F8A822_THEID</name>
<dbReference type="GO" id="GO:0015807">
    <property type="term" value="P:L-amino acid transport"/>
    <property type="evidence" value="ECO:0007669"/>
    <property type="project" value="TreeGrafter"/>
</dbReference>
<reference evidence="7 8" key="2">
    <citation type="journal article" date="2012" name="Stand. Genomic Sci.">
        <title>Complete genome sequence of the thermophilic sulfate-reducing ocean bacterium Thermodesulfatator indicus type strain (CIR29812(T)).</title>
        <authorList>
            <person name="Anderson I."/>
            <person name="Saunders E."/>
            <person name="Lapidus A."/>
            <person name="Nolan M."/>
            <person name="Lucas S."/>
            <person name="Tice H."/>
            <person name="Del Rio T.G."/>
            <person name="Cheng J.F."/>
            <person name="Han C."/>
            <person name="Tapia R."/>
            <person name="Goodwin L.A."/>
            <person name="Pitluck S."/>
            <person name="Liolios K."/>
            <person name="Mavromatis K."/>
            <person name="Pagani I."/>
            <person name="Ivanova N."/>
            <person name="Mikhailova N."/>
            <person name="Pati A."/>
            <person name="Chen A."/>
            <person name="Palaniappan K."/>
            <person name="Land M."/>
            <person name="Hauser L."/>
            <person name="Jeffries C.D."/>
            <person name="Chang Y.J."/>
            <person name="Brambilla E.M."/>
            <person name="Rohde M."/>
            <person name="Spring S."/>
            <person name="Goker M."/>
            <person name="Detter J.C."/>
            <person name="Woyke T."/>
            <person name="Bristow J."/>
            <person name="Eisen J.A."/>
            <person name="Markowitz V."/>
            <person name="Hugenholtz P."/>
            <person name="Kyrpides N.C."/>
            <person name="Klenk H.P."/>
        </authorList>
    </citation>
    <scope>NUCLEOTIDE SEQUENCE [LARGE SCALE GENOMIC DNA]</scope>
    <source>
        <strain evidence="8">DSM 15286 / JCM 11887 / CIR29812</strain>
    </source>
</reference>
<dbReference type="RefSeq" id="WP_013907757.1">
    <property type="nucleotide sequence ID" value="NC_015681.1"/>
</dbReference>
<sequence>MLQIKNLHAYYGESHIIKGVSLELNKKETVCILGRNGMGKTTFMKAVIGLLKPKEGQIFLENEDITMFEPFEKVKRKIAYVPQGREIFPYLTVQENLEVALEASNKKVIPDFIFELFPVLKDMLNRKGGNLSGGQQQQLAIARALVSDPKIILLDEPTEGIQPSIIEEIAKVLNILKKEKGISILLTEQVLNFALETSDRFYIIEKGQFVHETTKEQADVQKLKAFLTF</sequence>
<dbReference type="AlphaFoldDB" id="F8A822"/>